<evidence type="ECO:0000313" key="1">
    <source>
        <dbReference type="EMBL" id="TQD84312.1"/>
    </source>
</evidence>
<name>A0A540LDE9_MALBA</name>
<reference evidence="1 2" key="1">
    <citation type="journal article" date="2019" name="G3 (Bethesda)">
        <title>Sequencing of a Wild Apple (Malus baccata) Genome Unravels the Differences Between Cultivated and Wild Apple Species Regarding Disease Resistance and Cold Tolerance.</title>
        <authorList>
            <person name="Chen X."/>
        </authorList>
    </citation>
    <scope>NUCLEOTIDE SEQUENCE [LARGE SCALE GENOMIC DNA]</scope>
    <source>
        <strain evidence="2">cv. Shandingzi</strain>
        <tissue evidence="1">Leaves</tissue>
    </source>
</reference>
<evidence type="ECO:0000313" key="2">
    <source>
        <dbReference type="Proteomes" id="UP000315295"/>
    </source>
</evidence>
<sequence length="179" mass="20709">MGAICCLEKAGLRLQQGSSQNDGRRGQTFSKVLKREEVGQIKILEVQEWSFYWWRFKCALELNASPYKNLHSTELQKSKRRLLRNRRGVCFLKSWAAQRPRGSISEIEEAFAFSKAGLLKDHEEIEEALAFSKAGLLRDHEGRSQQSKGHLLFHSCQHLSHAHSAMRKLWAFCRRLLVK</sequence>
<comment type="caution">
    <text evidence="1">The sequence shown here is derived from an EMBL/GenBank/DDBJ whole genome shotgun (WGS) entry which is preliminary data.</text>
</comment>
<dbReference type="EMBL" id="VIEB01000643">
    <property type="protein sequence ID" value="TQD84312.1"/>
    <property type="molecule type" value="Genomic_DNA"/>
</dbReference>
<proteinExistence type="predicted"/>
<dbReference type="AlphaFoldDB" id="A0A540LDE9"/>
<accession>A0A540LDE9</accession>
<protein>
    <submittedName>
        <fullName evidence="1">Uncharacterized protein</fullName>
    </submittedName>
</protein>
<dbReference type="Proteomes" id="UP000315295">
    <property type="component" value="Unassembled WGS sequence"/>
</dbReference>
<gene>
    <name evidence="1" type="ORF">C1H46_030140</name>
</gene>
<organism evidence="1 2">
    <name type="scientific">Malus baccata</name>
    <name type="common">Siberian crab apple</name>
    <name type="synonym">Pyrus baccata</name>
    <dbReference type="NCBI Taxonomy" id="106549"/>
    <lineage>
        <taxon>Eukaryota</taxon>
        <taxon>Viridiplantae</taxon>
        <taxon>Streptophyta</taxon>
        <taxon>Embryophyta</taxon>
        <taxon>Tracheophyta</taxon>
        <taxon>Spermatophyta</taxon>
        <taxon>Magnoliopsida</taxon>
        <taxon>eudicotyledons</taxon>
        <taxon>Gunneridae</taxon>
        <taxon>Pentapetalae</taxon>
        <taxon>rosids</taxon>
        <taxon>fabids</taxon>
        <taxon>Rosales</taxon>
        <taxon>Rosaceae</taxon>
        <taxon>Amygdaloideae</taxon>
        <taxon>Maleae</taxon>
        <taxon>Malus</taxon>
    </lineage>
</organism>
<keyword evidence="2" id="KW-1185">Reference proteome</keyword>